<dbReference type="Proteomes" id="UP000324222">
    <property type="component" value="Unassembled WGS sequence"/>
</dbReference>
<proteinExistence type="predicted"/>
<sequence>MTSIRSPLNLRSPSWILAHFHVGRLPIDPWLTLDLAPNRLLEAGGRDRGNFHLSGQPSHLLQAPPPHPLTSVTKTHLF</sequence>
<keyword evidence="3" id="KW-1185">Reference proteome</keyword>
<evidence type="ECO:0000256" key="1">
    <source>
        <dbReference type="SAM" id="MobiDB-lite"/>
    </source>
</evidence>
<feature type="region of interest" description="Disordered" evidence="1">
    <location>
        <begin position="47"/>
        <end position="78"/>
    </location>
</feature>
<reference evidence="2 3" key="1">
    <citation type="submission" date="2019-05" db="EMBL/GenBank/DDBJ databases">
        <title>Another draft genome of Portunus trituberculatus and its Hox gene families provides insights of decapod evolution.</title>
        <authorList>
            <person name="Jeong J.-H."/>
            <person name="Song I."/>
            <person name="Kim S."/>
            <person name="Choi T."/>
            <person name="Kim D."/>
            <person name="Ryu S."/>
            <person name="Kim W."/>
        </authorList>
    </citation>
    <scope>NUCLEOTIDE SEQUENCE [LARGE SCALE GENOMIC DNA]</scope>
    <source>
        <tissue evidence="2">Muscle</tissue>
    </source>
</reference>
<dbReference type="EMBL" id="VSRR010003421">
    <property type="protein sequence ID" value="MPC36074.1"/>
    <property type="molecule type" value="Genomic_DNA"/>
</dbReference>
<protein>
    <submittedName>
        <fullName evidence="2">Uncharacterized protein</fullName>
    </submittedName>
</protein>
<evidence type="ECO:0000313" key="2">
    <source>
        <dbReference type="EMBL" id="MPC36074.1"/>
    </source>
</evidence>
<dbReference type="AlphaFoldDB" id="A0A5B7EUT9"/>
<accession>A0A5B7EUT9</accession>
<organism evidence="2 3">
    <name type="scientific">Portunus trituberculatus</name>
    <name type="common">Swimming crab</name>
    <name type="synonym">Neptunus trituberculatus</name>
    <dbReference type="NCBI Taxonomy" id="210409"/>
    <lineage>
        <taxon>Eukaryota</taxon>
        <taxon>Metazoa</taxon>
        <taxon>Ecdysozoa</taxon>
        <taxon>Arthropoda</taxon>
        <taxon>Crustacea</taxon>
        <taxon>Multicrustacea</taxon>
        <taxon>Malacostraca</taxon>
        <taxon>Eumalacostraca</taxon>
        <taxon>Eucarida</taxon>
        <taxon>Decapoda</taxon>
        <taxon>Pleocyemata</taxon>
        <taxon>Brachyura</taxon>
        <taxon>Eubrachyura</taxon>
        <taxon>Portunoidea</taxon>
        <taxon>Portunidae</taxon>
        <taxon>Portuninae</taxon>
        <taxon>Portunus</taxon>
    </lineage>
</organism>
<name>A0A5B7EUT9_PORTR</name>
<evidence type="ECO:0000313" key="3">
    <source>
        <dbReference type="Proteomes" id="UP000324222"/>
    </source>
</evidence>
<gene>
    <name evidence="2" type="ORF">E2C01_029521</name>
</gene>
<comment type="caution">
    <text evidence="2">The sequence shown here is derived from an EMBL/GenBank/DDBJ whole genome shotgun (WGS) entry which is preliminary data.</text>
</comment>